<dbReference type="Proteomes" id="UP001178507">
    <property type="component" value="Unassembled WGS sequence"/>
</dbReference>
<accession>A0AA36NC13</accession>
<organism evidence="1 2">
    <name type="scientific">Effrenium voratum</name>
    <dbReference type="NCBI Taxonomy" id="2562239"/>
    <lineage>
        <taxon>Eukaryota</taxon>
        <taxon>Sar</taxon>
        <taxon>Alveolata</taxon>
        <taxon>Dinophyceae</taxon>
        <taxon>Suessiales</taxon>
        <taxon>Symbiodiniaceae</taxon>
        <taxon>Effrenium</taxon>
    </lineage>
</organism>
<dbReference type="CDD" id="cd02440">
    <property type="entry name" value="AdoMet_MTases"/>
    <property type="match status" value="1"/>
</dbReference>
<dbReference type="SUPFAM" id="SSF53335">
    <property type="entry name" value="S-adenosyl-L-methionine-dependent methyltransferases"/>
    <property type="match status" value="1"/>
</dbReference>
<dbReference type="SUPFAM" id="SSF51197">
    <property type="entry name" value="Clavaminate synthase-like"/>
    <property type="match status" value="1"/>
</dbReference>
<reference evidence="1" key="1">
    <citation type="submission" date="2023-08" db="EMBL/GenBank/DDBJ databases">
        <authorList>
            <person name="Chen Y."/>
            <person name="Shah S."/>
            <person name="Dougan E. K."/>
            <person name="Thang M."/>
            <person name="Chan C."/>
        </authorList>
    </citation>
    <scope>NUCLEOTIDE SEQUENCE</scope>
</reference>
<gene>
    <name evidence="1" type="ORF">EVOR1521_LOCUS20963</name>
</gene>
<sequence length="619" mass="69883">MLAAANPFEGWFAQAQERYSQKWSSYLEVYERYLAPWRNRTVHLLELGVQSGGSQLMWRKALGRGARVYGVDVEPEVTRWATRGITNFIGDVGDVGFLQSVCRQIPRLDVVVDDASHLNWHQRLAFEALYPCLNPEGGVYIVEDISTSYKPSYGGGYRAEGSFLEFAKAKIDELQAFWSCSVSTVSDRWGRCSRGRLQVPISAFTRSTHAIHVHDGLIVFEKRLREVAKSLETGSQRLPKRFIGHSGFRPHFTGEQRPLCGFPWDVQVHEASFQSLANATIQAARLAAHSESEAPCTEAAALLQDGLHWSGFGMDFTLVQLNRAGLAVEWNASARTPLWRYLRSMDRDVKTLLERYFPERGSGPLVVMDLLYRSRLRDVAALRFSNAKLALQMQQDGFLRIPDFGLDLDQLQKEVGDFAGTRRVLAKATRLEALEPLLKNQGLLELASFYLGAEVEVTGYKLLRLKPGLTAQDYISGFWHHDNCGTRLKLFIFLQEVGEDGFPTEIARGSQSLAYYWYGPAHMSRFSPQAVASAFSVERLLSFRGGGFLFDTNAIHRAKLDGPAPPQPRDAVVLEIANRHKLQEKIPSQGPCPEPKTYRLQDVTFPFPHRRFRQRRPGL</sequence>
<proteinExistence type="predicted"/>
<evidence type="ECO:0000313" key="1">
    <source>
        <dbReference type="EMBL" id="CAJ1396818.1"/>
    </source>
</evidence>
<evidence type="ECO:0000313" key="2">
    <source>
        <dbReference type="Proteomes" id="UP001178507"/>
    </source>
</evidence>
<keyword evidence="2" id="KW-1185">Reference proteome</keyword>
<dbReference type="InterPro" id="IPR029063">
    <property type="entry name" value="SAM-dependent_MTases_sf"/>
</dbReference>
<name>A0AA36NC13_9DINO</name>
<dbReference type="Gene3D" id="3.40.50.150">
    <property type="entry name" value="Vaccinia Virus protein VP39"/>
    <property type="match status" value="1"/>
</dbReference>
<dbReference type="EMBL" id="CAUJNA010003243">
    <property type="protein sequence ID" value="CAJ1396818.1"/>
    <property type="molecule type" value="Genomic_DNA"/>
</dbReference>
<dbReference type="AlphaFoldDB" id="A0AA36NC13"/>
<protein>
    <submittedName>
        <fullName evidence="1">Uncharacterized protein</fullName>
    </submittedName>
</protein>
<comment type="caution">
    <text evidence="1">The sequence shown here is derived from an EMBL/GenBank/DDBJ whole genome shotgun (WGS) entry which is preliminary data.</text>
</comment>